<evidence type="ECO:0000256" key="2">
    <source>
        <dbReference type="ARBA" id="ARBA00022432"/>
    </source>
</evidence>
<dbReference type="InterPro" id="IPR008210">
    <property type="entry name" value="PEP_carboxykinase_N"/>
</dbReference>
<dbReference type="EMBL" id="BAABLV010000008">
    <property type="protein sequence ID" value="GAA4890675.1"/>
    <property type="molecule type" value="Genomic_DNA"/>
</dbReference>
<comment type="similarity">
    <text evidence="1 9">Belongs to the phosphoenolpyruvate carboxykinase [GTP] family.</text>
</comment>
<evidence type="ECO:0000256" key="5">
    <source>
        <dbReference type="ARBA" id="ARBA00022793"/>
    </source>
</evidence>
<evidence type="ECO:0000256" key="7">
    <source>
        <dbReference type="ARBA" id="ARBA00023211"/>
    </source>
</evidence>
<evidence type="ECO:0000256" key="3">
    <source>
        <dbReference type="ARBA" id="ARBA00022723"/>
    </source>
</evidence>
<dbReference type="Pfam" id="PF00821">
    <property type="entry name" value="PEPCK_GTP"/>
    <property type="match status" value="1"/>
</dbReference>
<proteinExistence type="inferred from homology"/>
<keyword evidence="3 9" id="KW-0479">Metal-binding</keyword>
<comment type="function">
    <text evidence="9">Catalyzes the conversion of oxaloacetate (OAA) to phosphoenolpyruvate (PEP), the rate-limiting step in the metabolic pathway that produces glucose from lactate and other precursors derived from the citric acid cycle.</text>
</comment>
<protein>
    <recommendedName>
        <fullName evidence="9">Phosphoenolpyruvate carboxykinase [GTP]</fullName>
        <shortName evidence="9">PEP carboxykinase</shortName>
        <shortName evidence="9">PEPCK</shortName>
        <ecNumber evidence="9">4.1.1.32</ecNumber>
    </recommendedName>
    <alternativeName>
        <fullName evidence="9">GTP-dependent phosphoenolpyruvate carboxykinase</fullName>
        <shortName evidence="9">GTP-PEPCK</shortName>
    </alternativeName>
</protein>
<dbReference type="HAMAP" id="MF_00452">
    <property type="entry name" value="PEPCK_GTP"/>
    <property type="match status" value="1"/>
</dbReference>
<dbReference type="EC" id="4.1.1.32" evidence="9"/>
<feature type="region of interest" description="Disordered" evidence="10">
    <location>
        <begin position="375"/>
        <end position="401"/>
    </location>
</feature>
<evidence type="ECO:0000259" key="12">
    <source>
        <dbReference type="Pfam" id="PF17297"/>
    </source>
</evidence>
<dbReference type="Pfam" id="PF17297">
    <property type="entry name" value="PEPCK_N"/>
    <property type="match status" value="1"/>
</dbReference>
<feature type="binding site" evidence="9">
    <location>
        <position position="405"/>
    </location>
    <ligand>
        <name>GTP</name>
        <dbReference type="ChEBI" id="CHEBI:37565"/>
    </ligand>
</feature>
<feature type="domain" description="Phosphoenolpyruvate carboxykinase GTP-utilising N-terminal" evidence="12">
    <location>
        <begin position="30"/>
        <end position="250"/>
    </location>
</feature>
<evidence type="ECO:0000256" key="4">
    <source>
        <dbReference type="ARBA" id="ARBA00022741"/>
    </source>
</evidence>
<dbReference type="Proteomes" id="UP001501521">
    <property type="component" value="Unassembled WGS sequence"/>
</dbReference>
<feature type="domain" description="Phosphoenolpyruvate carboxykinase C-terminal P-loop" evidence="11">
    <location>
        <begin position="254"/>
        <end position="618"/>
    </location>
</feature>
<dbReference type="InterPro" id="IPR035077">
    <property type="entry name" value="PEP_carboxykinase_GTP_C"/>
</dbReference>
<dbReference type="SUPFAM" id="SSF68923">
    <property type="entry name" value="PEP carboxykinase N-terminal domain"/>
    <property type="match status" value="1"/>
</dbReference>
<keyword evidence="7 9" id="KW-0464">Manganese</keyword>
<feature type="binding site" evidence="9">
    <location>
        <begin position="281"/>
        <end position="286"/>
    </location>
    <ligand>
        <name>GTP</name>
        <dbReference type="ChEBI" id="CHEBI:37565"/>
    </ligand>
</feature>
<dbReference type="Gene3D" id="3.90.228.20">
    <property type="match status" value="1"/>
</dbReference>
<feature type="binding site" evidence="9">
    <location>
        <position position="305"/>
    </location>
    <ligand>
        <name>Mn(2+)</name>
        <dbReference type="ChEBI" id="CHEBI:29035"/>
    </ligand>
</feature>
<keyword evidence="14" id="KW-1185">Reference proteome</keyword>
<evidence type="ECO:0000256" key="8">
    <source>
        <dbReference type="ARBA" id="ARBA00023239"/>
    </source>
</evidence>
<dbReference type="InterPro" id="IPR013035">
    <property type="entry name" value="PEP_carboxykinase_C"/>
</dbReference>
<sequence length="629" mass="70388">MSIATQVHRKTRADLPATGTAPTHPRLVAWLDEVVDLCQPDAIHYCDGSDEEYEQLVTVLEEAGTVVRLNDEKLPNSIYARTDPDDVARVEDQTFICSEDERNAGPTNNWMAPAEMKRVMTKLYDGCMKGRTMYVIPFCMGHIDAKDPKFGVEVSDSAYVALSMRIMTRMGVEPLKAMTDTDADFVPCLHSVGMPLEEGERDVAWPCSETKYIVHFPDERMIWSYGSGYGGNSLLGKKCYSLRIASVMARDEGWMAEHMLILRLISPEGRKYHIVAAFPSACGKTNLAMLEPTIPGWKVETLGDDIAWLRFGDDGRLYATNPETGFFGVAPGTSYETNPNAMRTIAKGNSIFTNVGLTRDGDVWWEGMTKDKPEDILDWKGRPWSGSTGPQGGRKDEKAAHPNSRFCTPIEQCPILADDYHNPQGVPIDAIVFGGRRENTIPLVTQSRNWKHGVFMGATCSSETTAAAKGAVGVLRRDPMAMLPFIGYHVADYCQHWINIGKKADEAKLPKVFYVNWFRRDDDGRFMWPGFGENSRVLKWIAERVDGRAEAVETPIGFIPAAGSLDVEGLDLPEEDLRAVVSYSPQEWHDEVPRIGRWFDTFGWRLPRELVDELRNLEVAVGRAPSSMW</sequence>
<name>A0ABP9F1Q3_9ACTN</name>
<dbReference type="PANTHER" id="PTHR11561">
    <property type="entry name" value="PHOSPHOENOLPYRUVATE CARBOXYKINASE"/>
    <property type="match status" value="1"/>
</dbReference>
<feature type="binding site" evidence="9">
    <location>
        <begin position="531"/>
        <end position="534"/>
    </location>
    <ligand>
        <name>GTP</name>
        <dbReference type="ChEBI" id="CHEBI:37565"/>
    </ligand>
</feature>
<dbReference type="Gene3D" id="3.40.449.10">
    <property type="entry name" value="Phosphoenolpyruvate Carboxykinase, domain 1"/>
    <property type="match status" value="1"/>
</dbReference>
<dbReference type="InterPro" id="IPR008209">
    <property type="entry name" value="PEP_carboxykinase_GTP"/>
</dbReference>
<feature type="binding site" evidence="9">
    <location>
        <begin position="403"/>
        <end position="405"/>
    </location>
    <ligand>
        <name>substrate</name>
    </ligand>
</feature>
<dbReference type="CDD" id="cd00819">
    <property type="entry name" value="PEPCK_GTP"/>
    <property type="match status" value="1"/>
</dbReference>
<feature type="binding site" evidence="9">
    <location>
        <position position="280"/>
    </location>
    <ligand>
        <name>substrate</name>
    </ligand>
</feature>
<evidence type="ECO:0000256" key="9">
    <source>
        <dbReference type="HAMAP-Rule" id="MF_00452"/>
    </source>
</evidence>
<keyword evidence="8 9" id="KW-0456">Lyase</keyword>
<comment type="cofactor">
    <cofactor evidence="9">
        <name>Mn(2+)</name>
        <dbReference type="ChEBI" id="CHEBI:29035"/>
    </cofactor>
    <text evidence="9">Binds 1 Mn(2+) ion per subunit.</text>
</comment>
<keyword evidence="2 9" id="KW-0312">Gluconeogenesis</keyword>
<feature type="binding site" evidence="9">
    <location>
        <position position="258"/>
    </location>
    <ligand>
        <name>Mn(2+)</name>
        <dbReference type="ChEBI" id="CHEBI:29035"/>
    </ligand>
</feature>
<dbReference type="InterPro" id="IPR035078">
    <property type="entry name" value="PEP_carboxykinase_GTP_N"/>
</dbReference>
<dbReference type="SUPFAM" id="SSF53795">
    <property type="entry name" value="PEP carboxykinase-like"/>
    <property type="match status" value="1"/>
</dbReference>
<dbReference type="RefSeq" id="WP_345578209.1">
    <property type="nucleotide sequence ID" value="NZ_BAABLV010000008.1"/>
</dbReference>
<evidence type="ECO:0000259" key="11">
    <source>
        <dbReference type="Pfam" id="PF00821"/>
    </source>
</evidence>
<evidence type="ECO:0000256" key="10">
    <source>
        <dbReference type="SAM" id="MobiDB-lite"/>
    </source>
</evidence>
<dbReference type="PIRSF" id="PIRSF001348">
    <property type="entry name" value="PEP_carboxykinase_GTP"/>
    <property type="match status" value="1"/>
</dbReference>
<keyword evidence="6 9" id="KW-0342">GTP-binding</keyword>
<feature type="binding site" evidence="9">
    <location>
        <position position="238"/>
    </location>
    <ligand>
        <name>Mn(2+)</name>
        <dbReference type="ChEBI" id="CHEBI:29035"/>
    </ligand>
</feature>
<dbReference type="NCBIfam" id="NF003253">
    <property type="entry name" value="PRK04210.1"/>
    <property type="match status" value="1"/>
</dbReference>
<comment type="catalytic activity">
    <reaction evidence="9">
        <text>oxaloacetate + GTP = phosphoenolpyruvate + GDP + CO2</text>
        <dbReference type="Rhea" id="RHEA:10388"/>
        <dbReference type="ChEBI" id="CHEBI:16452"/>
        <dbReference type="ChEBI" id="CHEBI:16526"/>
        <dbReference type="ChEBI" id="CHEBI:37565"/>
        <dbReference type="ChEBI" id="CHEBI:58189"/>
        <dbReference type="ChEBI" id="CHEBI:58702"/>
        <dbReference type="EC" id="4.1.1.32"/>
    </reaction>
</comment>
<accession>A0ABP9F1Q3</accession>
<dbReference type="PANTHER" id="PTHR11561:SF0">
    <property type="entry name" value="PHOSPHOENOLPYRUVATE CARBOXYKINASE [GTP]-RELATED"/>
    <property type="match status" value="1"/>
</dbReference>
<keyword evidence="5 9" id="KW-0210">Decarboxylase</keyword>
<feature type="binding site" evidence="9">
    <location>
        <position position="89"/>
    </location>
    <ligand>
        <name>substrate</name>
    </ligand>
</feature>
<keyword evidence="9" id="KW-0963">Cytoplasm</keyword>
<comment type="caution">
    <text evidence="13">The sequence shown here is derived from an EMBL/GenBank/DDBJ whole genome shotgun (WGS) entry which is preliminary data.</text>
</comment>
<evidence type="ECO:0000313" key="13">
    <source>
        <dbReference type="EMBL" id="GAA4890675.1"/>
    </source>
</evidence>
<gene>
    <name evidence="9" type="primary">pckG</name>
    <name evidence="13" type="ORF">GCM10025789_04010</name>
</gene>
<dbReference type="PROSITE" id="PS00505">
    <property type="entry name" value="PEPCK_GTP"/>
    <property type="match status" value="1"/>
</dbReference>
<reference evidence="14" key="1">
    <citation type="journal article" date="2019" name="Int. J. Syst. Evol. Microbiol.">
        <title>The Global Catalogue of Microorganisms (GCM) 10K type strain sequencing project: providing services to taxonomists for standard genome sequencing and annotation.</title>
        <authorList>
            <consortium name="The Broad Institute Genomics Platform"/>
            <consortium name="The Broad Institute Genome Sequencing Center for Infectious Disease"/>
            <person name="Wu L."/>
            <person name="Ma J."/>
        </authorList>
    </citation>
    <scope>NUCLEOTIDE SEQUENCE [LARGE SCALE GENOMIC DNA]</scope>
    <source>
        <strain evidence="14">JCM 19125</strain>
    </source>
</reference>
<comment type="pathway">
    <text evidence="9">Carbohydrate biosynthesis; gluconeogenesis.</text>
</comment>
<dbReference type="InterPro" id="IPR018091">
    <property type="entry name" value="PEP_carboxykin_GTP_CS"/>
</dbReference>
<dbReference type="Gene3D" id="2.170.8.10">
    <property type="entry name" value="Phosphoenolpyruvate Carboxykinase, domain 2"/>
    <property type="match status" value="1"/>
</dbReference>
<keyword evidence="4 9" id="KW-0547">Nucleotide-binding</keyword>
<feature type="active site" evidence="9">
    <location>
        <position position="282"/>
    </location>
</feature>
<feature type="binding site" evidence="9">
    <location>
        <position position="436"/>
    </location>
    <ligand>
        <name>GTP</name>
        <dbReference type="ChEBI" id="CHEBI:37565"/>
    </ligand>
</feature>
<organism evidence="13 14">
    <name type="scientific">Tessaracoccus lubricantis</name>
    <dbReference type="NCBI Taxonomy" id="545543"/>
    <lineage>
        <taxon>Bacteria</taxon>
        <taxon>Bacillati</taxon>
        <taxon>Actinomycetota</taxon>
        <taxon>Actinomycetes</taxon>
        <taxon>Propionibacteriales</taxon>
        <taxon>Propionibacteriaceae</taxon>
        <taxon>Tessaracoccus</taxon>
    </lineage>
</organism>
<evidence type="ECO:0000256" key="1">
    <source>
        <dbReference type="ARBA" id="ARBA00005796"/>
    </source>
</evidence>
<feature type="region of interest" description="Disordered" evidence="10">
    <location>
        <begin position="1"/>
        <end position="22"/>
    </location>
</feature>
<feature type="binding site" evidence="9">
    <location>
        <begin position="229"/>
        <end position="231"/>
    </location>
    <ligand>
        <name>substrate</name>
    </ligand>
</feature>
<comment type="subcellular location">
    <subcellularLocation>
        <location evidence="9">Cytoplasm</location>
    </subcellularLocation>
</comment>
<comment type="subunit">
    <text evidence="9">Monomer.</text>
</comment>
<evidence type="ECO:0000313" key="14">
    <source>
        <dbReference type="Proteomes" id="UP001501521"/>
    </source>
</evidence>
<evidence type="ECO:0000256" key="6">
    <source>
        <dbReference type="ARBA" id="ARBA00023134"/>
    </source>
</evidence>